<reference evidence="3 4" key="1">
    <citation type="submission" date="2019-03" db="EMBL/GenBank/DDBJ databases">
        <title>Lake Tanganyika Metagenome-Assembled Genomes (MAGs).</title>
        <authorList>
            <person name="Tran P."/>
        </authorList>
    </citation>
    <scope>NUCLEOTIDE SEQUENCE [LARGE SCALE GENOMIC DNA]</scope>
    <source>
        <strain evidence="3">K_DeepCast_65m_m2_236</strain>
    </source>
</reference>
<dbReference type="InterPro" id="IPR036291">
    <property type="entry name" value="NAD(P)-bd_dom_sf"/>
</dbReference>
<dbReference type="Pfam" id="PF13561">
    <property type="entry name" value="adh_short_C2"/>
    <property type="match status" value="1"/>
</dbReference>
<evidence type="ECO:0000256" key="2">
    <source>
        <dbReference type="ARBA" id="ARBA00023002"/>
    </source>
</evidence>
<dbReference type="InterPro" id="IPR002347">
    <property type="entry name" value="SDR_fam"/>
</dbReference>
<protein>
    <submittedName>
        <fullName evidence="3">SDR family oxidoreductase</fullName>
    </submittedName>
</protein>
<dbReference type="InterPro" id="IPR020904">
    <property type="entry name" value="Sc_DH/Rdtase_CS"/>
</dbReference>
<organism evidence="3 4">
    <name type="scientific">Candidatus Tanganyikabacteria bacterium</name>
    <dbReference type="NCBI Taxonomy" id="2961651"/>
    <lineage>
        <taxon>Bacteria</taxon>
        <taxon>Bacillati</taxon>
        <taxon>Candidatus Sericytochromatia</taxon>
        <taxon>Candidatus Tanganyikabacteria</taxon>
    </lineage>
</organism>
<evidence type="ECO:0000313" key="4">
    <source>
        <dbReference type="Proteomes" id="UP000703893"/>
    </source>
</evidence>
<sequence length="244" mass="25601">MDLKDKPILVTGAGIRVGRAIALAAASAGAPVGVHYNRSSAPAEDLVAAIKEKGGQAVAVQADLAVHADAARAVDAAADALGGLYGVVNSASVFYRTPLGEITDEHWRDNLDVNLLAPWWVSRAAIPHFRRRGTGRIVNIVDWAGEKPYTGYLPYAVSKAGLICMTKALAKELAPDVTVNAVAPGPMLPPEDMDEEDKARVAGRIPLKRWGKPEDVAAAAMFFLAATDFSTGSILHVDGGSILA</sequence>
<dbReference type="FunFam" id="3.40.50.720:FF:000084">
    <property type="entry name" value="Short-chain dehydrogenase reductase"/>
    <property type="match status" value="1"/>
</dbReference>
<proteinExistence type="inferred from homology"/>
<evidence type="ECO:0000256" key="1">
    <source>
        <dbReference type="ARBA" id="ARBA00006484"/>
    </source>
</evidence>
<dbReference type="EMBL" id="VGJX01000255">
    <property type="protein sequence ID" value="MBM3274573.1"/>
    <property type="molecule type" value="Genomic_DNA"/>
</dbReference>
<dbReference type="Proteomes" id="UP000703893">
    <property type="component" value="Unassembled WGS sequence"/>
</dbReference>
<dbReference type="PROSITE" id="PS00061">
    <property type="entry name" value="ADH_SHORT"/>
    <property type="match status" value="1"/>
</dbReference>
<dbReference type="Gene3D" id="3.40.50.720">
    <property type="entry name" value="NAD(P)-binding Rossmann-like Domain"/>
    <property type="match status" value="1"/>
</dbReference>
<comment type="similarity">
    <text evidence="1">Belongs to the short-chain dehydrogenases/reductases (SDR) family.</text>
</comment>
<dbReference type="PRINTS" id="PR00081">
    <property type="entry name" value="GDHRDH"/>
</dbReference>
<name>A0A937X3F7_9BACT</name>
<gene>
    <name evidence="3" type="ORF">FJZ00_05450</name>
</gene>
<dbReference type="PANTHER" id="PTHR43639:SF1">
    <property type="entry name" value="SHORT-CHAIN DEHYDROGENASE_REDUCTASE FAMILY PROTEIN"/>
    <property type="match status" value="1"/>
</dbReference>
<comment type="caution">
    <text evidence="3">The sequence shown here is derived from an EMBL/GenBank/DDBJ whole genome shotgun (WGS) entry which is preliminary data.</text>
</comment>
<dbReference type="GO" id="GO:0016491">
    <property type="term" value="F:oxidoreductase activity"/>
    <property type="evidence" value="ECO:0007669"/>
    <property type="project" value="UniProtKB-KW"/>
</dbReference>
<keyword evidence="2" id="KW-0560">Oxidoreductase</keyword>
<accession>A0A937X3F7</accession>
<dbReference type="AlphaFoldDB" id="A0A937X3F7"/>
<dbReference type="SUPFAM" id="SSF51735">
    <property type="entry name" value="NAD(P)-binding Rossmann-fold domains"/>
    <property type="match status" value="1"/>
</dbReference>
<dbReference type="PRINTS" id="PR00080">
    <property type="entry name" value="SDRFAMILY"/>
</dbReference>
<evidence type="ECO:0000313" key="3">
    <source>
        <dbReference type="EMBL" id="MBM3274573.1"/>
    </source>
</evidence>
<dbReference type="PANTHER" id="PTHR43639">
    <property type="entry name" value="OXIDOREDUCTASE, SHORT-CHAIN DEHYDROGENASE/REDUCTASE FAMILY (AFU_ORTHOLOGUE AFUA_5G02870)"/>
    <property type="match status" value="1"/>
</dbReference>